<evidence type="ECO:0000259" key="2">
    <source>
        <dbReference type="Pfam" id="PF07859"/>
    </source>
</evidence>
<dbReference type="SUPFAM" id="SSF53474">
    <property type="entry name" value="alpha/beta-Hydrolases"/>
    <property type="match status" value="1"/>
</dbReference>
<accession>Q8G971</accession>
<name>Q8G971_PAENI</name>
<keyword evidence="1" id="KW-0378">Hydrolase</keyword>
<dbReference type="AlphaFoldDB" id="Q8G971"/>
<dbReference type="InterPro" id="IPR013094">
    <property type="entry name" value="AB_hydrolase_3"/>
</dbReference>
<organism evidence="3">
    <name type="scientific">Paenarthrobacter nicotinovorans</name>
    <name type="common">Arthrobacter nicotinovorans</name>
    <dbReference type="NCBI Taxonomy" id="29320"/>
    <lineage>
        <taxon>Bacteria</taxon>
        <taxon>Bacillati</taxon>
        <taxon>Actinomycetota</taxon>
        <taxon>Actinomycetes</taxon>
        <taxon>Micrococcales</taxon>
        <taxon>Micrococcaceae</taxon>
        <taxon>Paenarthrobacter</taxon>
    </lineage>
</organism>
<dbReference type="RefSeq" id="WP_016359376.1">
    <property type="nucleotide sequence ID" value="NC_021229.1"/>
</dbReference>
<dbReference type="Pfam" id="PF07859">
    <property type="entry name" value="Abhydrolase_3"/>
    <property type="match status" value="1"/>
</dbReference>
<dbReference type="InterPro" id="IPR029058">
    <property type="entry name" value="AB_hydrolase_fold"/>
</dbReference>
<protein>
    <submittedName>
        <fullName evidence="3">Putative lipase (Esterase)</fullName>
    </submittedName>
</protein>
<proteinExistence type="predicted"/>
<dbReference type="InterPro" id="IPR050300">
    <property type="entry name" value="GDXG_lipolytic_enzyme"/>
</dbReference>
<dbReference type="ESTHER" id="artni-ESTA">
    <property type="family name" value="Hormone-sensitive_lipase_like"/>
</dbReference>
<geneLocation type="plasmid" evidence="3">
    <name>pAO1</name>
</geneLocation>
<dbReference type="GO" id="GO:0016787">
    <property type="term" value="F:hydrolase activity"/>
    <property type="evidence" value="ECO:0007669"/>
    <property type="project" value="UniProtKB-KW"/>
</dbReference>
<sequence>MPVIPALQTLLDSLPATGLGDLTDLPAVRQAGLEGANALAALVAQEPLDVGSVHTAMVPVNGGEIKVRIYQPGTPGPHPIHVFYHGGGWMAGTIEETFVDNVCRERTALAGYVTVAVEYRLAPEFKFPIPLEDSYAALEWVVEHAADYDGDPENVTIGGGSAGGNLSAAIALKARNENGPHITFQVLEVPALDLTLASPSVEQYSGGEYPLPKAEIDLCVEGYLRSPEDARNPYASPLLADDVSGLPPALIISSEFDPLQMDGSRYAQRLQEVGVHAAFRLGEGHVHGSSQFTKLLPEAAAWRDQVIDALKTHAADHRRVTP</sequence>
<reference evidence="3" key="1">
    <citation type="journal article" date="2003" name="J. Bacteriol.">
        <title>Sequence of the 165-kilobase catabolic plasmid pAO1 from Arthrobacter nicotinovorans and identification of a pAO1-dependent nicotine uptake system.</title>
        <authorList>
            <person name="Igloi G.L."/>
            <person name="Brandsch R."/>
        </authorList>
    </citation>
    <scope>NUCLEOTIDE SEQUENCE [LARGE SCALE GENOMIC DNA]</scope>
    <source>
        <strain evidence="3">ATCC 49919</strain>
        <plasmid evidence="3">pAO1</plasmid>
    </source>
</reference>
<gene>
    <name evidence="3" type="primary">ESTA</name>
</gene>
<dbReference type="PANTHER" id="PTHR48081">
    <property type="entry name" value="AB HYDROLASE SUPERFAMILY PROTEIN C4A8.06C"/>
    <property type="match status" value="1"/>
</dbReference>
<reference evidence="3" key="2">
    <citation type="submission" date="2013-12" db="EMBL/GenBank/DDBJ databases">
        <authorList>
            <person name="Mihasan M."/>
            <person name="Brandsch R."/>
        </authorList>
    </citation>
    <scope>NUCLEOTIDE SEQUENCE</scope>
    <source>
        <strain evidence="3">ATCC 49919</strain>
        <plasmid evidence="3">pAO1</plasmid>
    </source>
</reference>
<evidence type="ECO:0000256" key="1">
    <source>
        <dbReference type="ARBA" id="ARBA00022801"/>
    </source>
</evidence>
<dbReference type="PANTHER" id="PTHR48081:SF8">
    <property type="entry name" value="ALPHA_BETA HYDROLASE FOLD-3 DOMAIN-CONTAINING PROTEIN-RELATED"/>
    <property type="match status" value="1"/>
</dbReference>
<dbReference type="GeneID" id="84020215"/>
<dbReference type="Gene3D" id="3.40.50.1820">
    <property type="entry name" value="alpha/beta hydrolase"/>
    <property type="match status" value="1"/>
</dbReference>
<feature type="domain" description="Alpha/beta hydrolase fold-3" evidence="2">
    <location>
        <begin position="82"/>
        <end position="288"/>
    </location>
</feature>
<keyword evidence="3" id="KW-0614">Plasmid</keyword>
<evidence type="ECO:0000313" key="3">
    <source>
        <dbReference type="EMBL" id="CAD47862.1"/>
    </source>
</evidence>
<dbReference type="EMBL" id="AJ507836">
    <property type="protein sequence ID" value="CAD47862.1"/>
    <property type="molecule type" value="Genomic_DNA"/>
</dbReference>